<dbReference type="PANTHER" id="PTHR44196">
    <property type="entry name" value="DEHYDROGENASE/REDUCTASE SDR FAMILY MEMBER 7B"/>
    <property type="match status" value="1"/>
</dbReference>
<dbReference type="GO" id="GO:0016491">
    <property type="term" value="F:oxidoreductase activity"/>
    <property type="evidence" value="ECO:0007669"/>
    <property type="project" value="UniProtKB-KW"/>
</dbReference>
<keyword evidence="5" id="KW-1185">Reference proteome</keyword>
<dbReference type="InterPro" id="IPR036291">
    <property type="entry name" value="NAD(P)-bd_dom_sf"/>
</dbReference>
<gene>
    <name evidence="4" type="ORF">J2S41_006945</name>
</gene>
<comment type="similarity">
    <text evidence="1 3">Belongs to the short-chain dehydrogenases/reductases (SDR) family.</text>
</comment>
<dbReference type="Gene3D" id="3.40.50.720">
    <property type="entry name" value="NAD(P)-binding Rossmann-like Domain"/>
    <property type="match status" value="1"/>
</dbReference>
<evidence type="ECO:0000313" key="5">
    <source>
        <dbReference type="Proteomes" id="UP001183643"/>
    </source>
</evidence>
<evidence type="ECO:0000256" key="1">
    <source>
        <dbReference type="ARBA" id="ARBA00006484"/>
    </source>
</evidence>
<reference evidence="4" key="1">
    <citation type="submission" date="2023-07" db="EMBL/GenBank/DDBJ databases">
        <title>Sequencing the genomes of 1000 actinobacteria strains.</title>
        <authorList>
            <person name="Klenk H.-P."/>
        </authorList>
    </citation>
    <scope>NUCLEOTIDE SEQUENCE</scope>
    <source>
        <strain evidence="4">DSM 44707</strain>
    </source>
</reference>
<protein>
    <submittedName>
        <fullName evidence="4">Short-subunit dehydrogenase</fullName>
    </submittedName>
</protein>
<dbReference type="InterPro" id="IPR002347">
    <property type="entry name" value="SDR_fam"/>
</dbReference>
<name>A0AAE4CDA2_9ACTN</name>
<dbReference type="PANTHER" id="PTHR44196:SF2">
    <property type="entry name" value="SHORT-CHAIN DEHYDROGENASE-RELATED"/>
    <property type="match status" value="1"/>
</dbReference>
<evidence type="ECO:0000256" key="3">
    <source>
        <dbReference type="RuleBase" id="RU000363"/>
    </source>
</evidence>
<dbReference type="PRINTS" id="PR00080">
    <property type="entry name" value="SDRFAMILY"/>
</dbReference>
<dbReference type="EMBL" id="JAVDYB010000001">
    <property type="protein sequence ID" value="MDR7280167.1"/>
    <property type="molecule type" value="Genomic_DNA"/>
</dbReference>
<dbReference type="GO" id="GO:0016020">
    <property type="term" value="C:membrane"/>
    <property type="evidence" value="ECO:0007669"/>
    <property type="project" value="TreeGrafter"/>
</dbReference>
<evidence type="ECO:0000256" key="2">
    <source>
        <dbReference type="ARBA" id="ARBA00023002"/>
    </source>
</evidence>
<dbReference type="PRINTS" id="PR00081">
    <property type="entry name" value="GDHRDH"/>
</dbReference>
<dbReference type="InterPro" id="IPR020904">
    <property type="entry name" value="Sc_DH/Rdtase_CS"/>
</dbReference>
<evidence type="ECO:0000313" key="4">
    <source>
        <dbReference type="EMBL" id="MDR7280167.1"/>
    </source>
</evidence>
<comment type="caution">
    <text evidence="4">The sequence shown here is derived from an EMBL/GenBank/DDBJ whole genome shotgun (WGS) entry which is preliminary data.</text>
</comment>
<dbReference type="SUPFAM" id="SSF51735">
    <property type="entry name" value="NAD(P)-binding Rossmann-fold domains"/>
    <property type="match status" value="1"/>
</dbReference>
<accession>A0AAE4CDA2</accession>
<dbReference type="Pfam" id="PF00106">
    <property type="entry name" value="adh_short"/>
    <property type="match status" value="1"/>
</dbReference>
<dbReference type="Proteomes" id="UP001183643">
    <property type="component" value="Unassembled WGS sequence"/>
</dbReference>
<keyword evidence="2" id="KW-0560">Oxidoreductase</keyword>
<dbReference type="AlphaFoldDB" id="A0AAE4CDA2"/>
<dbReference type="PROSITE" id="PS00061">
    <property type="entry name" value="ADH_SHORT"/>
    <property type="match status" value="1"/>
</dbReference>
<organism evidence="4 5">
    <name type="scientific">Catenuloplanes atrovinosus</name>
    <dbReference type="NCBI Taxonomy" id="137266"/>
    <lineage>
        <taxon>Bacteria</taxon>
        <taxon>Bacillati</taxon>
        <taxon>Actinomycetota</taxon>
        <taxon>Actinomycetes</taxon>
        <taxon>Micromonosporales</taxon>
        <taxon>Micromonosporaceae</taxon>
        <taxon>Catenuloplanes</taxon>
    </lineage>
</organism>
<dbReference type="CDD" id="cd05233">
    <property type="entry name" value="SDR_c"/>
    <property type="match status" value="1"/>
</dbReference>
<proteinExistence type="inferred from homology"/>
<dbReference type="PIRSF" id="PIRSF000126">
    <property type="entry name" value="11-beta-HSD1"/>
    <property type="match status" value="1"/>
</dbReference>
<sequence>MGAATPVEVTVPDQAPRRTALITGATAGLGAAFARRLAAEGWDLVVVARDAERLATSAEELRARHGVAVSVIPADLATESGVGTVEERLRNASAPVELLVNNAGIGLNKGFLRSTLDDELRILRLNVEAVMRLTFAVLPQMTERRSGDVINVSSVSGYGVTAPGSTYTATKAYVINFSESVGQSVRRHGVRVLALCPGFVRTEFHQRAGIPTAGSPGWIWLDADSVVDGALSDLRKGRYVSVPSMRYKIAATALRHAPHALVRRFSEAGNRAVGRGAR</sequence>